<gene>
    <name evidence="3" type="ORF">GCM10007362_45900</name>
</gene>
<dbReference type="PANTHER" id="PTHR21621">
    <property type="entry name" value="RIBOSOMAL PROTEIN S6 MODIFICATION PROTEIN"/>
    <property type="match status" value="1"/>
</dbReference>
<evidence type="ECO:0000313" key="4">
    <source>
        <dbReference type="Proteomes" id="UP000605427"/>
    </source>
</evidence>
<keyword evidence="1" id="KW-0067">ATP-binding</keyword>
<dbReference type="Pfam" id="PF14398">
    <property type="entry name" value="ATPgrasp_YheCD"/>
    <property type="match status" value="2"/>
</dbReference>
<keyword evidence="1" id="KW-0547">Nucleotide-binding</keyword>
<protein>
    <recommendedName>
        <fullName evidence="2">ATP-grasp domain-containing protein</fullName>
    </recommendedName>
</protein>
<comment type="caution">
    <text evidence="3">The sequence shown here is derived from an EMBL/GenBank/DDBJ whole genome shotgun (WGS) entry which is preliminary data.</text>
</comment>
<feature type="domain" description="ATP-grasp" evidence="2">
    <location>
        <begin position="110"/>
        <end position="335"/>
    </location>
</feature>
<evidence type="ECO:0000259" key="2">
    <source>
        <dbReference type="PROSITE" id="PS50975"/>
    </source>
</evidence>
<dbReference type="PANTHER" id="PTHR21621:SF0">
    <property type="entry name" value="BETA-CITRYLGLUTAMATE SYNTHASE B-RELATED"/>
    <property type="match status" value="1"/>
</dbReference>
<sequence>MLIGVYHRSDPFESVGRNRIDALIAEAERQGIELCFFGVNGIDTERGTVTALHAHNGQLHQRETPYPDVVLNESPELSSTRPEQEKVLRTQVPFAVHLIGNKESVTTYLQTEYAEFLLPTEKLESPAAAENMLKLYGDIILKPSDGRRGGGIVRVKTEAGSRYRFEESSGASRLKDLRELRKSLRSLIAKQTYLVQPYLPTLTAQNEPVDYRVHIQRDGSGEFQVTRTYARVGRPGGFVSNLGAGGRSPDLEETLRSLYGNEADAMRIKLEQTALRLAEAVNRPYPFLCNELGIDLLMNEQGRIYFLEANASPETRDHEELRAVRIFHFCRHLHEVRSALVRNRRSIGMLVAEKDEDFRLHDAMAFASAAHETDFFWFRPVDAAYDSPLIRATGFQGGRWAAQYRRLPDVVYDRLKERGLRRSEKAYARLQGIPNTHSRPAGSFNKVKAYEMLAGDPAVEPHLIPYMALDSAERALEFIAAHGQTVIKPSGGTKGSAIIVVQKEGEHYRVDDPVYSHMLGAEQLSALLAGLAESKDMVLQKFIDSVTPEGLPFHIRVHLIRDAEGVFRIIGHMPYISTQQRHKVVNHHSNLRAFTQWHWFLPYQFPGREEEMDAKIDRFAYAVAARIEERLEHRLWEIGLDLGIEQDGSIWLYEANMNKVGVINRELEASALLVPSCIRLMNPTP</sequence>
<name>A0ABQ2A7G8_9BACL</name>
<dbReference type="SUPFAM" id="SSF56059">
    <property type="entry name" value="Glutathione synthetase ATP-binding domain-like"/>
    <property type="match status" value="2"/>
</dbReference>
<organism evidence="3 4">
    <name type="scientific">Saccharibacillus endophyticus</name>
    <dbReference type="NCBI Taxonomy" id="2060666"/>
    <lineage>
        <taxon>Bacteria</taxon>
        <taxon>Bacillati</taxon>
        <taxon>Bacillota</taxon>
        <taxon>Bacilli</taxon>
        <taxon>Bacillales</taxon>
        <taxon>Paenibacillaceae</taxon>
        <taxon>Saccharibacillus</taxon>
    </lineage>
</organism>
<proteinExistence type="predicted"/>
<dbReference type="Gene3D" id="3.30.470.20">
    <property type="entry name" value="ATP-grasp fold, B domain"/>
    <property type="match status" value="1"/>
</dbReference>
<evidence type="ECO:0000256" key="1">
    <source>
        <dbReference type="PROSITE-ProRule" id="PRU00409"/>
    </source>
</evidence>
<accession>A0ABQ2A7G8</accession>
<dbReference type="PROSITE" id="PS50975">
    <property type="entry name" value="ATP_GRASP"/>
    <property type="match status" value="1"/>
</dbReference>
<dbReference type="InterPro" id="IPR026838">
    <property type="entry name" value="YheC/D"/>
</dbReference>
<keyword evidence="4" id="KW-1185">Reference proteome</keyword>
<dbReference type="RefSeq" id="WP_172246419.1">
    <property type="nucleotide sequence ID" value="NZ_BMDD01000007.1"/>
</dbReference>
<dbReference type="InterPro" id="IPR011761">
    <property type="entry name" value="ATP-grasp"/>
</dbReference>
<dbReference type="Proteomes" id="UP000605427">
    <property type="component" value="Unassembled WGS sequence"/>
</dbReference>
<dbReference type="EMBL" id="BMDD01000007">
    <property type="protein sequence ID" value="GGH86345.1"/>
    <property type="molecule type" value="Genomic_DNA"/>
</dbReference>
<evidence type="ECO:0000313" key="3">
    <source>
        <dbReference type="EMBL" id="GGH86345.1"/>
    </source>
</evidence>
<reference evidence="4" key="1">
    <citation type="journal article" date="2019" name="Int. J. Syst. Evol. Microbiol.">
        <title>The Global Catalogue of Microorganisms (GCM) 10K type strain sequencing project: providing services to taxonomists for standard genome sequencing and annotation.</title>
        <authorList>
            <consortium name="The Broad Institute Genomics Platform"/>
            <consortium name="The Broad Institute Genome Sequencing Center for Infectious Disease"/>
            <person name="Wu L."/>
            <person name="Ma J."/>
        </authorList>
    </citation>
    <scope>NUCLEOTIDE SEQUENCE [LARGE SCALE GENOMIC DNA]</scope>
    <source>
        <strain evidence="4">CCM 8702</strain>
    </source>
</reference>